<dbReference type="FunFam" id="2.40.10.170:FF:000004">
    <property type="entry name" value="ATP synthase subunit beta"/>
    <property type="match status" value="1"/>
</dbReference>
<comment type="similarity">
    <text evidence="2">Belongs to the ATPase alpha/beta chains family.</text>
</comment>
<keyword evidence="8" id="KW-1278">Translocase</keyword>
<dbReference type="GO" id="GO:0042776">
    <property type="term" value="P:proton motive force-driven mitochondrial ATP synthesis"/>
    <property type="evidence" value="ECO:0007669"/>
    <property type="project" value="TreeGrafter"/>
</dbReference>
<dbReference type="GO" id="GO:0005739">
    <property type="term" value="C:mitochondrion"/>
    <property type="evidence" value="ECO:0007669"/>
    <property type="project" value="GOC"/>
</dbReference>
<evidence type="ECO:0000256" key="5">
    <source>
        <dbReference type="ARBA" id="ARBA00022741"/>
    </source>
</evidence>
<keyword evidence="6" id="KW-0375">Hydrogen ion transport</keyword>
<dbReference type="EC" id="7.1.2.2" evidence="3"/>
<evidence type="ECO:0000256" key="12">
    <source>
        <dbReference type="ARBA" id="ARBA00023310"/>
    </source>
</evidence>
<keyword evidence="10" id="KW-0472">Membrane</keyword>
<sequence>MASRSLASSSRSASRLLQSNVQKCALPAASIRLSSNNVESKKGIPTGVATQQAAAAGKVSAKATAANASGRIVAVIGAVVDVQFDENLPPILNGLEVVGRSPRLILEVSQHLGDNVVRCIAMDGTEGLVRGQPVADTGDPIKIPVGPETLGRIMNVIGEPIDERGPIASKHFAAIHAETPKIVEMSVEKEILVTGIKGVDLLAPYAKGGKIGLFGGAGVGKTVLIMELINNVAKAGKIGLSGGIVKKILWFAVIFSLIGLCQSQDSCDSCIDNIDNIGLNLKATLSPFFKMSELVCQYTRNKDACRQLYESTHNLTDQIIDVIFPRFDAVTNRVYICSTVLECPDVDSLGFEVVEGFWTCRKCESFLEMTMRMSAVIQSRFSQVIVIKICKNQAQCLQKYNEFMKFIDLFLYPTEGARKWNCKNIFGCLDSPSLNSDL</sequence>
<feature type="domain" description="ATPase F1/V1/A1 complex alpha/beta subunit nucleotide-binding" evidence="13">
    <location>
        <begin position="195"/>
        <end position="259"/>
    </location>
</feature>
<dbReference type="KEGG" id="crq:GCK72_008466"/>
<evidence type="ECO:0000256" key="4">
    <source>
        <dbReference type="ARBA" id="ARBA00022448"/>
    </source>
</evidence>
<reference evidence="15 16" key="1">
    <citation type="submission" date="2019-12" db="EMBL/GenBank/DDBJ databases">
        <title>Chromosome-level assembly of the Caenorhabditis remanei genome.</title>
        <authorList>
            <person name="Teterina A.A."/>
            <person name="Willis J.H."/>
            <person name="Phillips P.C."/>
        </authorList>
    </citation>
    <scope>NUCLEOTIDE SEQUENCE [LARGE SCALE GENOMIC DNA]</scope>
    <source>
        <strain evidence="15 16">PX506</strain>
        <tissue evidence="15">Whole organism</tissue>
    </source>
</reference>
<evidence type="ECO:0000256" key="11">
    <source>
        <dbReference type="ARBA" id="ARBA00023196"/>
    </source>
</evidence>
<evidence type="ECO:0000256" key="1">
    <source>
        <dbReference type="ARBA" id="ARBA00004370"/>
    </source>
</evidence>
<evidence type="ECO:0000256" key="9">
    <source>
        <dbReference type="ARBA" id="ARBA00023065"/>
    </source>
</evidence>
<evidence type="ECO:0000256" key="2">
    <source>
        <dbReference type="ARBA" id="ARBA00008936"/>
    </source>
</evidence>
<keyword evidence="4" id="KW-0813">Transport</keyword>
<dbReference type="GeneID" id="78774653"/>
<proteinExistence type="inferred from homology"/>
<keyword evidence="12" id="KW-0066">ATP synthesis</keyword>
<keyword evidence="9" id="KW-0406">Ion transport</keyword>
<dbReference type="CTD" id="78774653"/>
<evidence type="ECO:0000256" key="7">
    <source>
        <dbReference type="ARBA" id="ARBA00022840"/>
    </source>
</evidence>
<dbReference type="PANTHER" id="PTHR15184">
    <property type="entry name" value="ATP SYNTHASE"/>
    <property type="match status" value="1"/>
</dbReference>
<feature type="domain" description="ATPase F1/V1/A1 complex alpha/beta subunit N-terminal" evidence="14">
    <location>
        <begin position="72"/>
        <end position="138"/>
    </location>
</feature>
<evidence type="ECO:0000256" key="10">
    <source>
        <dbReference type="ARBA" id="ARBA00023136"/>
    </source>
</evidence>
<evidence type="ECO:0000259" key="13">
    <source>
        <dbReference type="Pfam" id="PF00006"/>
    </source>
</evidence>
<dbReference type="Pfam" id="PF02874">
    <property type="entry name" value="ATP-synt_ab_N"/>
    <property type="match status" value="1"/>
</dbReference>
<evidence type="ECO:0000256" key="8">
    <source>
        <dbReference type="ARBA" id="ARBA00022967"/>
    </source>
</evidence>
<keyword evidence="11" id="KW-0139">CF(1)</keyword>
<gene>
    <name evidence="15" type="ORF">GCK72_008466</name>
</gene>
<dbReference type="GO" id="GO:0046933">
    <property type="term" value="F:proton-transporting ATP synthase activity, rotational mechanism"/>
    <property type="evidence" value="ECO:0007669"/>
    <property type="project" value="TreeGrafter"/>
</dbReference>
<dbReference type="GO" id="GO:0045259">
    <property type="term" value="C:proton-transporting ATP synthase complex"/>
    <property type="evidence" value="ECO:0007669"/>
    <property type="project" value="UniProtKB-KW"/>
</dbReference>
<dbReference type="Gene3D" id="2.40.10.170">
    <property type="match status" value="1"/>
</dbReference>
<dbReference type="InterPro" id="IPR036121">
    <property type="entry name" value="ATPase_F1/V1/A1_a/bsu_N_sf"/>
</dbReference>
<keyword evidence="5" id="KW-0547">Nucleotide-binding</keyword>
<protein>
    <recommendedName>
        <fullName evidence="3">H(+)-transporting two-sector ATPase</fullName>
        <ecNumber evidence="3">7.1.2.2</ecNumber>
    </recommendedName>
</protein>
<dbReference type="SUPFAM" id="SSF52540">
    <property type="entry name" value="P-loop containing nucleoside triphosphate hydrolases"/>
    <property type="match status" value="1"/>
</dbReference>
<dbReference type="GO" id="GO:0005524">
    <property type="term" value="F:ATP binding"/>
    <property type="evidence" value="ECO:0007669"/>
    <property type="project" value="UniProtKB-KW"/>
</dbReference>
<dbReference type="CDD" id="cd18115">
    <property type="entry name" value="ATP-synt_F1_beta_N"/>
    <property type="match status" value="1"/>
</dbReference>
<dbReference type="EMBL" id="WUAV01000003">
    <property type="protein sequence ID" value="KAF1760220.1"/>
    <property type="molecule type" value="Genomic_DNA"/>
</dbReference>
<dbReference type="Proteomes" id="UP000483820">
    <property type="component" value="Chromosome III"/>
</dbReference>
<dbReference type="PANTHER" id="PTHR15184:SF71">
    <property type="entry name" value="ATP SYNTHASE SUBUNIT BETA, MITOCHONDRIAL"/>
    <property type="match status" value="1"/>
</dbReference>
<dbReference type="Gene3D" id="3.40.50.300">
    <property type="entry name" value="P-loop containing nucleotide triphosphate hydrolases"/>
    <property type="match status" value="1"/>
</dbReference>
<comment type="subcellular location">
    <subcellularLocation>
        <location evidence="1">Membrane</location>
    </subcellularLocation>
</comment>
<comment type="caution">
    <text evidence="15">The sequence shown here is derived from an EMBL/GenBank/DDBJ whole genome shotgun (WGS) entry which is preliminary data.</text>
</comment>
<evidence type="ECO:0000259" key="14">
    <source>
        <dbReference type="Pfam" id="PF02874"/>
    </source>
</evidence>
<dbReference type="AlphaFoldDB" id="A0A6A5GXN3"/>
<evidence type="ECO:0000256" key="3">
    <source>
        <dbReference type="ARBA" id="ARBA00012473"/>
    </source>
</evidence>
<evidence type="ECO:0000313" key="15">
    <source>
        <dbReference type="EMBL" id="KAF1760220.1"/>
    </source>
</evidence>
<dbReference type="InterPro" id="IPR050053">
    <property type="entry name" value="ATPase_alpha/beta_chains"/>
</dbReference>
<evidence type="ECO:0000256" key="6">
    <source>
        <dbReference type="ARBA" id="ARBA00022781"/>
    </source>
</evidence>
<organism evidence="15 16">
    <name type="scientific">Caenorhabditis remanei</name>
    <name type="common">Caenorhabditis vulgaris</name>
    <dbReference type="NCBI Taxonomy" id="31234"/>
    <lineage>
        <taxon>Eukaryota</taxon>
        <taxon>Metazoa</taxon>
        <taxon>Ecdysozoa</taxon>
        <taxon>Nematoda</taxon>
        <taxon>Chromadorea</taxon>
        <taxon>Rhabditida</taxon>
        <taxon>Rhabditina</taxon>
        <taxon>Rhabditomorpha</taxon>
        <taxon>Rhabditoidea</taxon>
        <taxon>Rhabditidae</taxon>
        <taxon>Peloderinae</taxon>
        <taxon>Caenorhabditis</taxon>
    </lineage>
</organism>
<dbReference type="Pfam" id="PF00006">
    <property type="entry name" value="ATP-synt_ab"/>
    <property type="match status" value="1"/>
</dbReference>
<dbReference type="InterPro" id="IPR000194">
    <property type="entry name" value="ATPase_F1/V1/A1_a/bsu_nucl-bd"/>
</dbReference>
<dbReference type="InterPro" id="IPR004100">
    <property type="entry name" value="ATPase_F1/V1/A1_a/bsu_N"/>
</dbReference>
<name>A0A6A5GXN3_CAERE</name>
<keyword evidence="7" id="KW-0067">ATP-binding</keyword>
<dbReference type="RefSeq" id="XP_053586421.1">
    <property type="nucleotide sequence ID" value="XM_053726844.1"/>
</dbReference>
<accession>A0A6A5GXN3</accession>
<dbReference type="InterPro" id="IPR027417">
    <property type="entry name" value="P-loop_NTPase"/>
</dbReference>
<dbReference type="SUPFAM" id="SSF50615">
    <property type="entry name" value="N-terminal domain of alpha and beta subunits of F1 ATP synthase"/>
    <property type="match status" value="1"/>
</dbReference>
<evidence type="ECO:0000313" key="16">
    <source>
        <dbReference type="Proteomes" id="UP000483820"/>
    </source>
</evidence>